<keyword evidence="2" id="KW-1185">Reference proteome</keyword>
<name>A0A0H2YWA7_ECOK1</name>
<gene>
    <name evidence="1" type="ORF">APECO1_1774</name>
</gene>
<evidence type="ECO:0000313" key="2">
    <source>
        <dbReference type="Proteomes" id="UP000008216"/>
    </source>
</evidence>
<dbReference type="AlphaFoldDB" id="A0A0H2YWA7"/>
<accession>A0A0H2YWA7</accession>
<dbReference type="KEGG" id="ecv:APECO1_1774"/>
<sequence length="104" mass="11777">MNLAERTGLEPATPCVTGRYSNRLNYRSALCSNRNEANITDCLTLRQRFFSSFESFAAKIAQVAIFSAFYRYLCPPEAASAFLLHQIETGFMCCKLFICRKNNA</sequence>
<proteinExistence type="predicted"/>
<organism evidence="1 2">
    <name type="scientific">Escherichia coli O1:K1 / APEC</name>
    <dbReference type="NCBI Taxonomy" id="405955"/>
    <lineage>
        <taxon>Bacteria</taxon>
        <taxon>Pseudomonadati</taxon>
        <taxon>Pseudomonadota</taxon>
        <taxon>Gammaproteobacteria</taxon>
        <taxon>Enterobacterales</taxon>
        <taxon>Enterobacteriaceae</taxon>
        <taxon>Escherichia</taxon>
    </lineage>
</organism>
<dbReference type="AntiFam" id="ANF00014">
    <property type="entry name" value="tRNA translation"/>
</dbReference>
<dbReference type="EMBL" id="CP000468">
    <property type="protein sequence ID" value="ABI99696.1"/>
    <property type="molecule type" value="Genomic_DNA"/>
</dbReference>
<protein>
    <submittedName>
        <fullName evidence="1">Uncharacterized protein</fullName>
    </submittedName>
</protein>
<dbReference type="Proteomes" id="UP000008216">
    <property type="component" value="Chromosome"/>
</dbReference>
<dbReference type="HOGENOM" id="CLU_2273110_0_0_6"/>
<evidence type="ECO:0000313" key="1">
    <source>
        <dbReference type="EMBL" id="ABI99696.1"/>
    </source>
</evidence>
<reference evidence="1 2" key="1">
    <citation type="journal article" date="2007" name="J. Bacteriol.">
        <title>The genome sequence of avian pathogenic Escherichia coli strain O1:K1:H7 shares strong similarities with human extraintestinal pathogenic E. coli genomes.</title>
        <authorList>
            <person name="Johnson T.J."/>
            <person name="Kariyawasam S."/>
            <person name="Wannemuehler Y."/>
            <person name="Mangiamele P."/>
            <person name="Johnson S.J."/>
            <person name="Doetkott C."/>
            <person name="Skyberg J.A."/>
            <person name="Lynne A.M."/>
            <person name="Johnson J.R."/>
            <person name="Nolan L.K."/>
        </authorList>
    </citation>
    <scope>NUCLEOTIDE SEQUENCE [LARGE SCALE GENOMIC DNA]</scope>
    <source>
        <strain evidence="1">APEC O1</strain>
    </source>
</reference>